<feature type="region of interest" description="Disordered" evidence="2">
    <location>
        <begin position="347"/>
        <end position="366"/>
    </location>
</feature>
<keyword evidence="1" id="KW-0175">Coiled coil</keyword>
<proteinExistence type="predicted"/>
<dbReference type="EMBL" id="CAKOGP040001814">
    <property type="protein sequence ID" value="CAJ1953035.1"/>
    <property type="molecule type" value="Genomic_DNA"/>
</dbReference>
<dbReference type="SUPFAM" id="SSF101576">
    <property type="entry name" value="Supernatant protein factor (SPF), C-terminal domain"/>
    <property type="match status" value="1"/>
</dbReference>
<feature type="region of interest" description="Disordered" evidence="2">
    <location>
        <begin position="1"/>
        <end position="21"/>
    </location>
</feature>
<protein>
    <recommendedName>
        <fullName evidence="3">GOLD domain-containing protein</fullName>
    </recommendedName>
</protein>
<evidence type="ECO:0000313" key="5">
    <source>
        <dbReference type="Proteomes" id="UP001295423"/>
    </source>
</evidence>
<dbReference type="InterPro" id="IPR036598">
    <property type="entry name" value="GOLD_dom_sf"/>
</dbReference>
<evidence type="ECO:0000259" key="3">
    <source>
        <dbReference type="PROSITE" id="PS50866"/>
    </source>
</evidence>
<dbReference type="InterPro" id="IPR009038">
    <property type="entry name" value="GOLD_dom"/>
</dbReference>
<sequence>MTSGTAMSGQTNGNGKMGDTESEATFANGTLVYWKFENGNFWGSVKDFKNGKYVTSWSDGDVHILKEETVRHMVYHAQATLINIPERFEKKTKVQKYFENDGKWWTGKIIGKDRDHNYKIEWSNGAINEWNALDTVAMVQDAKDFDVDESKEQETEHSDEEKEEEEDEETYANAKAEEVENDESERSADSSSNVPEVESVDESVDEVHQSTDASSYLLNDSTEVSSIATATSIGSEDPGDAILPSTFPRTEEGLKEFLSRVDGSADDDGHNQEATFEEEAIFQANLKIEASSTREIPIPTMVPNSLVQWAIRIDETDISFSIRLKRPSKPDQIEDIVEETVVYAKEEETEQEAAEDSNPLTNSVQVDPSERGEFMVDESSSTIILEFDNSYSWFREKTISYHVRIVPPLPHDVSDRAEKSYPYVMKLLRQAQFEVNFSKQAVAAAEQNVGFTEHHFGQMEVDIERKQRKLRQMKQAASKLDERRVGEEQKLLAHRKRLEDKELYISKLEEAMKELEKERDLCWGEKQQIQNSIYDQERQLMRFDDDCKNVESQAEEVKSDLCDLQIEVLLKDNHVADMEEALEKAKADEAEAIENVAFLERAEEALKLRLGERTVEALKMRFG</sequence>
<comment type="caution">
    <text evidence="4">The sequence shown here is derived from an EMBL/GenBank/DDBJ whole genome shotgun (WGS) entry which is preliminary data.</text>
</comment>
<dbReference type="PROSITE" id="PS50866">
    <property type="entry name" value="GOLD"/>
    <property type="match status" value="1"/>
</dbReference>
<dbReference type="SUPFAM" id="SSF57997">
    <property type="entry name" value="Tropomyosin"/>
    <property type="match status" value="1"/>
</dbReference>
<dbReference type="AlphaFoldDB" id="A0AAD2FTZ4"/>
<feature type="coiled-coil region" evidence="1">
    <location>
        <begin position="428"/>
        <end position="602"/>
    </location>
</feature>
<dbReference type="Gene3D" id="2.60.120.680">
    <property type="entry name" value="GOLD domain"/>
    <property type="match status" value="1"/>
</dbReference>
<feature type="compositionally biased region" description="Basic and acidic residues" evidence="2">
    <location>
        <begin position="146"/>
        <end position="160"/>
    </location>
</feature>
<gene>
    <name evidence="4" type="ORF">CYCCA115_LOCUS13840</name>
</gene>
<feature type="domain" description="GOLD" evidence="3">
    <location>
        <begin position="273"/>
        <end position="405"/>
    </location>
</feature>
<name>A0AAD2FTZ4_9STRA</name>
<accession>A0AAD2FTZ4</accession>
<feature type="region of interest" description="Disordered" evidence="2">
    <location>
        <begin position="146"/>
        <end position="217"/>
    </location>
</feature>
<organism evidence="4 5">
    <name type="scientific">Cylindrotheca closterium</name>
    <dbReference type="NCBI Taxonomy" id="2856"/>
    <lineage>
        <taxon>Eukaryota</taxon>
        <taxon>Sar</taxon>
        <taxon>Stramenopiles</taxon>
        <taxon>Ochrophyta</taxon>
        <taxon>Bacillariophyta</taxon>
        <taxon>Bacillariophyceae</taxon>
        <taxon>Bacillariophycidae</taxon>
        <taxon>Bacillariales</taxon>
        <taxon>Bacillariaceae</taxon>
        <taxon>Cylindrotheca</taxon>
    </lineage>
</organism>
<feature type="compositionally biased region" description="Acidic residues" evidence="2">
    <location>
        <begin position="161"/>
        <end position="170"/>
    </location>
</feature>
<evidence type="ECO:0000256" key="2">
    <source>
        <dbReference type="SAM" id="MobiDB-lite"/>
    </source>
</evidence>
<keyword evidence="5" id="KW-1185">Reference proteome</keyword>
<feature type="compositionally biased region" description="Polar residues" evidence="2">
    <location>
        <begin position="1"/>
        <end position="14"/>
    </location>
</feature>
<reference evidence="4" key="1">
    <citation type="submission" date="2023-08" db="EMBL/GenBank/DDBJ databases">
        <authorList>
            <person name="Audoor S."/>
            <person name="Bilcke G."/>
        </authorList>
    </citation>
    <scope>NUCLEOTIDE SEQUENCE</scope>
</reference>
<evidence type="ECO:0000313" key="4">
    <source>
        <dbReference type="EMBL" id="CAJ1953035.1"/>
    </source>
</evidence>
<dbReference type="Proteomes" id="UP001295423">
    <property type="component" value="Unassembled WGS sequence"/>
</dbReference>
<evidence type="ECO:0000256" key="1">
    <source>
        <dbReference type="SAM" id="Coils"/>
    </source>
</evidence>